<name>K7WJX6_9VIRU</name>
<evidence type="ECO:0000313" key="1">
    <source>
        <dbReference type="EMBL" id="AFX59640.1"/>
    </source>
</evidence>
<organism evidence="1 3">
    <name type="scientific">White spot syndrome virus</name>
    <dbReference type="NCBI Taxonomy" id="342409"/>
    <lineage>
        <taxon>Viruses</taxon>
        <taxon>Viruses incertae sedis</taxon>
        <taxon>Naldaviricetes</taxon>
        <taxon>Nimaviridae</taxon>
        <taxon>Whispovirus</taxon>
    </lineage>
</organism>
<dbReference type="Proteomes" id="UP000277283">
    <property type="component" value="Segment"/>
</dbReference>
<dbReference type="Proteomes" id="UP000267516">
    <property type="component" value="Segment"/>
</dbReference>
<accession>K7WJX6</accession>
<reference evidence="2" key="3">
    <citation type="journal article" date="2018" name="Aquaculture">
        <title>Complete genome sequence of a white spot syndrome virus associated with a disease incursion in Australia.</title>
        <authorList>
            <person name="Oakey J."/>
            <person name="Smith C.S."/>
        </authorList>
    </citation>
    <scope>NUCLEOTIDE SEQUENCE [LARGE SCALE GENOMIC DNA]</scope>
    <source>
        <strain evidence="2">WSSV-AU</strain>
    </source>
</reference>
<dbReference type="EMBL" id="MF768985">
    <property type="protein sequence ID" value="ATU83618.1"/>
    <property type="molecule type" value="Genomic_DNA"/>
</dbReference>
<reference evidence="3" key="2">
    <citation type="submission" date="2012-08" db="EMBL/GenBank/DDBJ databases">
        <authorList>
            <person name="Choi T.-J."/>
        </authorList>
    </citation>
    <scope>NUCLEOTIDE SEQUENCE [LARGE SCALE GENOMIC DNA]</scope>
    <source>
        <strain evidence="3">K-LV1</strain>
    </source>
</reference>
<sequence length="106" mass="12034">MEQVRIIIYSISFWGTTFIYCHSANIRSTRTGDSASSSFCSTHFICRGQHSSFLKNMDEDTWNSSIGPGALLEEDAEEEEEQLPLNEFIVSRRQHNLAVIGRGDFL</sequence>
<proteinExistence type="predicted"/>
<dbReference type="EMBL" id="JX515788">
    <property type="protein sequence ID" value="AFX59640.1"/>
    <property type="molecule type" value="Genomic_DNA"/>
</dbReference>
<evidence type="ECO:0000313" key="2">
    <source>
        <dbReference type="EMBL" id="ATU83618.1"/>
    </source>
</evidence>
<reference evidence="1" key="1">
    <citation type="submission" date="2012-08" db="EMBL/GenBank/DDBJ databases">
        <title>Cassytha pubescens and C. glabella (Lauraceae) are not disjunctly distributed between Australia and the Ryukyu Archipelago of Japan - evidence from morphological and molecular data.</title>
        <authorList>
            <person name="Kokubugata G."/>
            <person name="Nakamura K."/>
            <person name="Forster P.I."/>
            <person name="Wilson G.W."/>
            <person name="Holland A.E."/>
            <person name="Hirayama Y."/>
            <person name="Yokota M."/>
        </authorList>
    </citation>
    <scope>NUCLEOTIDE SEQUENCE</scope>
    <source>
        <strain evidence="1">K-LV1</strain>
    </source>
</reference>
<evidence type="ECO:0000313" key="3">
    <source>
        <dbReference type="Proteomes" id="UP000277283"/>
    </source>
</evidence>
<gene>
    <name evidence="1" type="ORF">wssv_02630</name>
</gene>
<protein>
    <submittedName>
        <fullName evidence="2">ORF309</fullName>
    </submittedName>
    <submittedName>
        <fullName evidence="1">Wsv266</fullName>
    </submittedName>
</protein>